<protein>
    <submittedName>
        <fullName evidence="2">Uncharacterized protein</fullName>
    </submittedName>
</protein>
<organism evidence="2 3">
    <name type="scientific">Trinickia soli</name>
    <dbReference type="NCBI Taxonomy" id="380675"/>
    <lineage>
        <taxon>Bacteria</taxon>
        <taxon>Pseudomonadati</taxon>
        <taxon>Pseudomonadota</taxon>
        <taxon>Betaproteobacteria</taxon>
        <taxon>Burkholderiales</taxon>
        <taxon>Burkholderiaceae</taxon>
        <taxon>Trinickia</taxon>
    </lineage>
</organism>
<keyword evidence="1" id="KW-0472">Membrane</keyword>
<name>A0A2N7VPX6_9BURK</name>
<comment type="caution">
    <text evidence="2">The sequence shown here is derived from an EMBL/GenBank/DDBJ whole genome shotgun (WGS) entry which is preliminary data.</text>
</comment>
<evidence type="ECO:0000313" key="2">
    <source>
        <dbReference type="EMBL" id="PMS19218.1"/>
    </source>
</evidence>
<keyword evidence="1" id="KW-0812">Transmembrane</keyword>
<accession>A0A2N7VPX6</accession>
<keyword evidence="1" id="KW-1133">Transmembrane helix</keyword>
<dbReference type="RefSeq" id="WP_102611866.1">
    <property type="nucleotide sequence ID" value="NZ_CADIKD010000002.1"/>
</dbReference>
<feature type="transmembrane region" description="Helical" evidence="1">
    <location>
        <begin position="40"/>
        <end position="60"/>
    </location>
</feature>
<gene>
    <name evidence="2" type="ORF">C0Z19_21520</name>
</gene>
<dbReference type="AlphaFoldDB" id="A0A2N7VPX6"/>
<feature type="transmembrane region" description="Helical" evidence="1">
    <location>
        <begin position="165"/>
        <end position="185"/>
    </location>
</feature>
<feature type="transmembrane region" description="Helical" evidence="1">
    <location>
        <begin position="87"/>
        <end position="110"/>
    </location>
</feature>
<evidence type="ECO:0000256" key="1">
    <source>
        <dbReference type="SAM" id="Phobius"/>
    </source>
</evidence>
<evidence type="ECO:0000313" key="3">
    <source>
        <dbReference type="Proteomes" id="UP000235347"/>
    </source>
</evidence>
<dbReference type="Proteomes" id="UP000235347">
    <property type="component" value="Unassembled WGS sequence"/>
</dbReference>
<feature type="transmembrane region" description="Helical" evidence="1">
    <location>
        <begin position="139"/>
        <end position="159"/>
    </location>
</feature>
<reference evidence="2 3" key="1">
    <citation type="submission" date="2018-01" db="EMBL/GenBank/DDBJ databases">
        <title>Whole genome analyses suggest that Burkholderia sensu lato contains two further novel genera in the rhizoxinica-symbiotica group Mycetohabitans gen. nov., and Trinickia gen. nov.: implications for the evolution of diazotrophy and nodulation in the Burkholderiaceae.</title>
        <authorList>
            <person name="Estrada-de los Santos P."/>
            <person name="Palmer M."/>
            <person name="Chavez-Ramirez B."/>
            <person name="Beukes C."/>
            <person name="Steenkamp E.T."/>
            <person name="Hirsch A.M."/>
            <person name="Manyaka P."/>
            <person name="Maluk M."/>
            <person name="Lafos M."/>
            <person name="Crook M."/>
            <person name="Gross E."/>
            <person name="Simon M.F."/>
            <person name="Bueno dos Reis Junior F."/>
            <person name="Poole P.S."/>
            <person name="Venter S.N."/>
            <person name="James E.K."/>
        </authorList>
    </citation>
    <scope>NUCLEOTIDE SEQUENCE [LARGE SCALE GENOMIC DNA]</scope>
    <source>
        <strain evidence="2 3">GP25-8</strain>
    </source>
</reference>
<sequence length="188" mass="20988">MDNTGKSSNDWKLVDWHVIAKDFLPLSRAWRFLGRRVPQVSAVWAAVALLLRIPLFVSAFDAFGRTFKSPFFTVGSVRANQPVDVTAIFLIGSAAILVDVLFIAIIYVCIKISIRMTKRRPVKVEEWAGRFSNKMTDEVSSILTHCSAATLVLLVRVWPEVHGTPLGFLCTTMAGFTFVFGAVCYRET</sequence>
<keyword evidence="3" id="KW-1185">Reference proteome</keyword>
<dbReference type="EMBL" id="PNYB01000022">
    <property type="protein sequence ID" value="PMS19218.1"/>
    <property type="molecule type" value="Genomic_DNA"/>
</dbReference>
<proteinExistence type="predicted"/>